<protein>
    <recommendedName>
        <fullName evidence="7">PKS/mFAS DH domain-containing protein</fullName>
    </recommendedName>
</protein>
<keyword evidence="4" id="KW-0012">Acyltransferase</keyword>
<dbReference type="CDD" id="cd08956">
    <property type="entry name" value="KR_3_FAS_SDR_x"/>
    <property type="match status" value="1"/>
</dbReference>
<dbReference type="Gene3D" id="3.40.50.11460">
    <property type="match status" value="1"/>
</dbReference>
<dbReference type="SUPFAM" id="SSF50129">
    <property type="entry name" value="GroES-like"/>
    <property type="match status" value="1"/>
</dbReference>
<dbReference type="Gene3D" id="3.40.50.720">
    <property type="entry name" value="NAD(P)-binding Rossmann-like Domain"/>
    <property type="match status" value="1"/>
</dbReference>
<dbReference type="Gene3D" id="3.40.366.10">
    <property type="entry name" value="Malonyl-Coenzyme A Acyl Carrier Protein, domain 2"/>
    <property type="match status" value="1"/>
</dbReference>
<dbReference type="InterPro" id="IPR016036">
    <property type="entry name" value="Malonyl_transacylase_ACP-bd"/>
</dbReference>
<dbReference type="Pfam" id="PF00698">
    <property type="entry name" value="Acyl_transf_1"/>
    <property type="match status" value="1"/>
</dbReference>
<dbReference type="SMART" id="SM00822">
    <property type="entry name" value="PKS_KR"/>
    <property type="match status" value="1"/>
</dbReference>
<dbReference type="PANTHER" id="PTHR43775:SF51">
    <property type="entry name" value="INACTIVE PHENOLPHTHIOCEROL SYNTHESIS POLYKETIDE SYNTHASE TYPE I PKS1-RELATED"/>
    <property type="match status" value="1"/>
</dbReference>
<sequence length="1402" mass="149494">MATGLYTHHHTFTKALDEVCAAFDPHLDVPLTEVMFAAADTPTAQLLQQTHYAQPALFAFGVAMHAVLTQAGINPDYLLGHSVGELTAAHIAGVFSLDQAALLVSARGRLMQACAPGAMLAITASQPDITAILHEHPGLTLAAVNGPTSVVVSGPADQINTLRHHCTTHHYKTTPLRVSHAFHSAAMDPALPEFEHITAGLTLHPPQLPVLSNLTGQLATTDQLTSPHYWTQQLRQPVRFHDNITTLLTQGPHTFIELSPHPVLAPALTDTITTTTTDQTQSTVITTLHRDHPDLDTLTTTLAHLHTHGHSPTWTTLYPTANTTQLPTYPFQHHPYWLTPPTAVDVSAAGLDKPDHPLLGAVTDLADQDQIVLTGRLSTTTHNWLAGHKVQDTVVFPGTGYIDLLLQAGEYVNCPVIDELVLHTPLALVEHTPTDVQITVQTGEDNGRRPFTLYSRTGGTHNPTAWTLHATGALTTNEHPASGPPSPPSSVDPIDQDSFYHDLAEQGFHYEPPFRSLQGIGHHPTQKDTVYAEVALPADIDITGYGIHPALLDAAMHPLAAAFYHTDNGTDPATPRLPFAFAGVTLHAIEATRLHVQLTSTGADTFKLHATDPTGAPVITINTLTLRARPDHISSAAPGAARDSLFQLNWPCLPDDVFPMVATSPVSAVVTADPDHLPASLHNSPIYTDLAHTDLAHTDLVVWPLPLPDPADADHLQRAHTLTQHTVTQLQDWLTRPDTLDTHLVIITCHAVSINVYDQAPDLAHAAAWALIHTAQNEHPGRITVLDTDSTPTTDRTIRNVLAALAAPTPAQTAPEPQLALRHGIAHTPRLTPPLALTPPQTPTWQLAITDGGGPTNLALVPTEPATVLAPGQIRVAIRAAGLSFHDVDVASGAVSDDGIGREGAGVVIETAPDVTTVGPGDAVMGLFPGNAFAPIAITDHRMVVAIPAGWSFSQAASVPVAFLTAYTALVERAQLSAGQRVLIHAGTGGVGQAAIQIAHHLGAEVFATASPHKHPVLADLGIPDQRIASSRTLDFVDAFHDATDGQGIDVVLNSLRGDFIDGSLQLLSHGGCFVEIGNSDIRLASDVSTAHPGVDYQAYTLTNTSTARLSQTWNALTELFVARVLRPLPTTNYGLLQAPQAFRDMSQALHTGKIVLTLPTVLNPDGTVLITGGTGMLGRLFAEHLVTHYGVRHLLLVSRSGPNAPGAAELHQHLTSLGAQAQITACDTSNPSELTALLADIPAQHRLTAIIHTAGVLEDAVITEMTADQLDTILTAKADTAWHLHQLTTDIDLDTFVVFSSVSAVLGAPGQAAYAAANAFLDALAQQRHRQHHHTTSLAWGYWQTPSGMTAHLTSLDHTRMTRTGLTPIPTEHGLALFDTALTLHQPNLIPTPLNKRTLAQ</sequence>
<accession>A0A1X2LL99</accession>
<dbReference type="PANTHER" id="PTHR43775">
    <property type="entry name" value="FATTY ACID SYNTHASE"/>
    <property type="match status" value="1"/>
</dbReference>
<dbReference type="SMART" id="SM00826">
    <property type="entry name" value="PKS_DH"/>
    <property type="match status" value="1"/>
</dbReference>
<feature type="region of interest" description="Disordered" evidence="6">
    <location>
        <begin position="475"/>
        <end position="496"/>
    </location>
</feature>
<keyword evidence="9" id="KW-1185">Reference proteome</keyword>
<dbReference type="InterPro" id="IPR049900">
    <property type="entry name" value="PKS_mFAS_DH"/>
</dbReference>
<dbReference type="InterPro" id="IPR011032">
    <property type="entry name" value="GroES-like_sf"/>
</dbReference>
<keyword evidence="1" id="KW-0596">Phosphopantetheine</keyword>
<dbReference type="InterPro" id="IPR001227">
    <property type="entry name" value="Ac_transferase_dom_sf"/>
</dbReference>
<dbReference type="SMART" id="SM00829">
    <property type="entry name" value="PKS_ER"/>
    <property type="match status" value="1"/>
</dbReference>
<dbReference type="InterPro" id="IPR013154">
    <property type="entry name" value="ADH-like_N"/>
</dbReference>
<dbReference type="GO" id="GO:0004312">
    <property type="term" value="F:fatty acid synthase activity"/>
    <property type="evidence" value="ECO:0007669"/>
    <property type="project" value="TreeGrafter"/>
</dbReference>
<evidence type="ECO:0000256" key="5">
    <source>
        <dbReference type="PROSITE-ProRule" id="PRU01363"/>
    </source>
</evidence>
<dbReference type="InterPro" id="IPR042104">
    <property type="entry name" value="PKS_dehydratase_sf"/>
</dbReference>
<feature type="non-terminal residue" evidence="8">
    <location>
        <position position="1402"/>
    </location>
</feature>
<dbReference type="InterPro" id="IPR057326">
    <property type="entry name" value="KR_dom"/>
</dbReference>
<dbReference type="Pfam" id="PF14765">
    <property type="entry name" value="PS-DH"/>
    <property type="match status" value="1"/>
</dbReference>
<dbReference type="SUPFAM" id="SSF52151">
    <property type="entry name" value="FabD/lysophospholipase-like"/>
    <property type="match status" value="1"/>
</dbReference>
<name>A0A1X2LL99_9MYCO</name>
<evidence type="ECO:0000256" key="4">
    <source>
        <dbReference type="ARBA" id="ARBA00023315"/>
    </source>
</evidence>
<dbReference type="InterPro" id="IPR049551">
    <property type="entry name" value="PKS_DH_C"/>
</dbReference>
<dbReference type="GO" id="GO:0016491">
    <property type="term" value="F:oxidoreductase activity"/>
    <property type="evidence" value="ECO:0007669"/>
    <property type="project" value="InterPro"/>
</dbReference>
<dbReference type="Proteomes" id="UP000193247">
    <property type="component" value="Unassembled WGS sequence"/>
</dbReference>
<dbReference type="EMBL" id="NCXP01000072">
    <property type="protein sequence ID" value="OSC35103.1"/>
    <property type="molecule type" value="Genomic_DNA"/>
</dbReference>
<keyword evidence="2" id="KW-0597">Phosphoprotein</keyword>
<dbReference type="InterPro" id="IPR020843">
    <property type="entry name" value="ER"/>
</dbReference>
<feature type="region of interest" description="C-terminal hotdog fold" evidence="5">
    <location>
        <begin position="491"/>
        <end position="635"/>
    </location>
</feature>
<feature type="active site" description="Proton acceptor; for dehydratase activity" evidence="5">
    <location>
        <position position="388"/>
    </location>
</feature>
<dbReference type="InterPro" id="IPR049552">
    <property type="entry name" value="PKS_DH_N"/>
</dbReference>
<feature type="domain" description="PKS/mFAS DH" evidence="7">
    <location>
        <begin position="356"/>
        <end position="635"/>
    </location>
</feature>
<evidence type="ECO:0000256" key="6">
    <source>
        <dbReference type="SAM" id="MobiDB-lite"/>
    </source>
</evidence>
<dbReference type="Pfam" id="PF13602">
    <property type="entry name" value="ADH_zinc_N_2"/>
    <property type="match status" value="1"/>
</dbReference>
<dbReference type="SUPFAM" id="SSF55048">
    <property type="entry name" value="Probable ACP-binding domain of malonyl-CoA ACP transacylase"/>
    <property type="match status" value="1"/>
</dbReference>
<keyword evidence="3" id="KW-0808">Transferase</keyword>
<dbReference type="SMART" id="SM00827">
    <property type="entry name" value="PKS_AT"/>
    <property type="match status" value="1"/>
</dbReference>
<dbReference type="Pfam" id="PF21089">
    <property type="entry name" value="PKS_DH_N"/>
    <property type="match status" value="1"/>
</dbReference>
<gene>
    <name evidence="8" type="ORF">B8W66_23480</name>
</gene>
<organism evidence="8 9">
    <name type="scientific">Mycobacterium decipiens</name>
    <dbReference type="NCBI Taxonomy" id="1430326"/>
    <lineage>
        <taxon>Bacteria</taxon>
        <taxon>Bacillati</taxon>
        <taxon>Actinomycetota</taxon>
        <taxon>Actinomycetes</taxon>
        <taxon>Mycobacteriales</taxon>
        <taxon>Mycobacteriaceae</taxon>
        <taxon>Mycobacterium</taxon>
    </lineage>
</organism>
<dbReference type="GO" id="GO:0006633">
    <property type="term" value="P:fatty acid biosynthetic process"/>
    <property type="evidence" value="ECO:0007669"/>
    <property type="project" value="TreeGrafter"/>
</dbReference>
<evidence type="ECO:0000259" key="7">
    <source>
        <dbReference type="PROSITE" id="PS52019"/>
    </source>
</evidence>
<evidence type="ECO:0000313" key="8">
    <source>
        <dbReference type="EMBL" id="OSC35103.1"/>
    </source>
</evidence>
<dbReference type="Gene3D" id="3.10.129.110">
    <property type="entry name" value="Polyketide synthase dehydratase"/>
    <property type="match status" value="1"/>
</dbReference>
<dbReference type="CDD" id="cd05195">
    <property type="entry name" value="enoyl_red"/>
    <property type="match status" value="1"/>
</dbReference>
<dbReference type="STRING" id="1430326.B8W66_23480"/>
<dbReference type="InterPro" id="IPR036291">
    <property type="entry name" value="NAD(P)-bd_dom_sf"/>
</dbReference>
<dbReference type="InterPro" id="IPR013968">
    <property type="entry name" value="PKS_KR"/>
</dbReference>
<dbReference type="Pfam" id="PF22953">
    <property type="entry name" value="SpnB_Rossmann"/>
    <property type="match status" value="1"/>
</dbReference>
<dbReference type="InterPro" id="IPR020807">
    <property type="entry name" value="PKS_DH"/>
</dbReference>
<dbReference type="Pfam" id="PF08659">
    <property type="entry name" value="KR"/>
    <property type="match status" value="1"/>
</dbReference>
<proteinExistence type="predicted"/>
<reference evidence="8 9" key="1">
    <citation type="submission" date="2017-04" db="EMBL/GenBank/DDBJ databases">
        <title>The new phylogeny of genus Mycobacterium.</title>
        <authorList>
            <person name="Tortoli E."/>
            <person name="Trovato A."/>
            <person name="Cirillo D.M."/>
        </authorList>
    </citation>
    <scope>NUCLEOTIDE SEQUENCE [LARGE SCALE GENOMIC DNA]</scope>
    <source>
        <strain evidence="8 9">TBL 1200985</strain>
    </source>
</reference>
<dbReference type="FunFam" id="3.40.50.720:FF:000209">
    <property type="entry name" value="Polyketide synthase Pks12"/>
    <property type="match status" value="1"/>
</dbReference>
<dbReference type="Gene3D" id="3.90.180.10">
    <property type="entry name" value="Medium-chain alcohol dehydrogenases, catalytic domain"/>
    <property type="match status" value="1"/>
</dbReference>
<feature type="region of interest" description="N-terminal hotdog fold" evidence="5">
    <location>
        <begin position="356"/>
        <end position="481"/>
    </location>
</feature>
<evidence type="ECO:0000313" key="9">
    <source>
        <dbReference type="Proteomes" id="UP000193247"/>
    </source>
</evidence>
<dbReference type="Gene3D" id="3.30.70.3290">
    <property type="match status" value="1"/>
</dbReference>
<evidence type="ECO:0000256" key="2">
    <source>
        <dbReference type="ARBA" id="ARBA00022553"/>
    </source>
</evidence>
<comment type="caution">
    <text evidence="8">The sequence shown here is derived from an EMBL/GenBank/DDBJ whole genome shotgun (WGS) entry which is preliminary data.</text>
</comment>
<dbReference type="InterPro" id="IPR016035">
    <property type="entry name" value="Acyl_Trfase/lysoPLipase"/>
</dbReference>
<feature type="active site" description="Proton donor; for dehydratase activity" evidence="5">
    <location>
        <position position="553"/>
    </location>
</feature>
<evidence type="ECO:0000256" key="3">
    <source>
        <dbReference type="ARBA" id="ARBA00022679"/>
    </source>
</evidence>
<dbReference type="Pfam" id="PF08240">
    <property type="entry name" value="ADH_N"/>
    <property type="match status" value="1"/>
</dbReference>
<dbReference type="InterPro" id="IPR055123">
    <property type="entry name" value="SpnB-like_Rossmann"/>
</dbReference>
<dbReference type="SUPFAM" id="SSF51735">
    <property type="entry name" value="NAD(P)-binding Rossmann-fold domains"/>
    <property type="match status" value="3"/>
</dbReference>
<dbReference type="InterPro" id="IPR014043">
    <property type="entry name" value="Acyl_transferase_dom"/>
</dbReference>
<dbReference type="PROSITE" id="PS52019">
    <property type="entry name" value="PKS_MFAS_DH"/>
    <property type="match status" value="1"/>
</dbReference>
<evidence type="ECO:0000256" key="1">
    <source>
        <dbReference type="ARBA" id="ARBA00022450"/>
    </source>
</evidence>
<dbReference type="InterPro" id="IPR050091">
    <property type="entry name" value="PKS_NRPS_Biosynth_Enz"/>
</dbReference>